<proteinExistence type="predicted"/>
<keyword evidence="2" id="KW-1185">Reference proteome</keyword>
<gene>
    <name evidence="1" type="ORF">THIOM_002105</name>
</gene>
<evidence type="ECO:0000313" key="1">
    <source>
        <dbReference type="EMBL" id="OAD22108.1"/>
    </source>
</evidence>
<name>A0A176S2G2_9GAMM</name>
<evidence type="ECO:0000313" key="2">
    <source>
        <dbReference type="Proteomes" id="UP000076962"/>
    </source>
</evidence>
<protein>
    <submittedName>
        <fullName evidence="1">Secreted protein</fullName>
    </submittedName>
</protein>
<comment type="caution">
    <text evidence="1">The sequence shown here is derived from an EMBL/GenBank/DDBJ whole genome shotgun (WGS) entry which is preliminary data.</text>
</comment>
<accession>A0A176S2G2</accession>
<dbReference type="EMBL" id="LUTY01001164">
    <property type="protein sequence ID" value="OAD22108.1"/>
    <property type="molecule type" value="Genomic_DNA"/>
</dbReference>
<reference evidence="1 2" key="1">
    <citation type="submission" date="2016-05" db="EMBL/GenBank/DDBJ databases">
        <title>Single-cell genome of chain-forming Candidatus Thiomargarita nelsonii and comparison to other large sulfur-oxidizing bacteria.</title>
        <authorList>
            <person name="Winkel M."/>
            <person name="Salman V."/>
            <person name="Woyke T."/>
            <person name="Schulz-Vogt H."/>
            <person name="Richter M."/>
            <person name="Flood B."/>
            <person name="Bailey J."/>
            <person name="Amann R."/>
            <person name="Mussmann M."/>
        </authorList>
    </citation>
    <scope>NUCLEOTIDE SEQUENCE [LARGE SCALE GENOMIC DNA]</scope>
    <source>
        <strain evidence="1 2">THI036</strain>
    </source>
</reference>
<organism evidence="1 2">
    <name type="scientific">Candidatus Thiomargarita nelsonii</name>
    <dbReference type="NCBI Taxonomy" id="1003181"/>
    <lineage>
        <taxon>Bacteria</taxon>
        <taxon>Pseudomonadati</taxon>
        <taxon>Pseudomonadota</taxon>
        <taxon>Gammaproteobacteria</taxon>
        <taxon>Thiotrichales</taxon>
        <taxon>Thiotrichaceae</taxon>
        <taxon>Thiomargarita</taxon>
    </lineage>
</organism>
<dbReference type="Proteomes" id="UP000076962">
    <property type="component" value="Unassembled WGS sequence"/>
</dbReference>
<dbReference type="AlphaFoldDB" id="A0A176S2G2"/>
<sequence>MTKKYFMAIISLFVFLILMGNVPAPWWACDGKNEGDSCTAAGYTCSILRRGVCRQQEKNCKDDPQTKINECLWCSK</sequence>